<sequence>MALTSEGALLTDQHRRRQVRLAIAADSRARRMWDSTLDLNDLEGSQPVWRETMLDLLQTWWQISAADAGEYLPRFREAETGSTNGIEVRLPRFDRRHLGRQLEWAGMRNVLWHIARGQTQEAAYAAARTLFIGMFHEAVLTGGRTTIEKWAKKDPRAIGWRRVSDGRPCAFCAMLVSRGPVYTSREKALSTRNPARGIPEGTLHKYHPHCGCTIELVYGDWQPTEREQQWIDDYYRNAESLPKGEPRTWDRILPRMRQTGDYRDSASYRSTPEFLAQRRRKRFEKKIADLSRAPERSKPKEPSSETIKWPDNVQPPSETVANHILHGEGDGKRGGHLYGTGVIGKTEFPEDWSEEDVLRAISQVMADPDWTVPAKNEHALHWLGKTINDVQVEVKAYMVDGKYIINQAYPVGGNDVTRNTLDGKVEAKPSKAKRWGEGSPT</sequence>
<feature type="region of interest" description="Disordered" evidence="1">
    <location>
        <begin position="285"/>
        <end position="316"/>
    </location>
</feature>
<evidence type="ECO:0000256" key="1">
    <source>
        <dbReference type="SAM" id="MobiDB-lite"/>
    </source>
</evidence>
<evidence type="ECO:0000259" key="2">
    <source>
        <dbReference type="Pfam" id="PF14436"/>
    </source>
</evidence>
<evidence type="ECO:0000313" key="3">
    <source>
        <dbReference type="EMBL" id="OZG57853.1"/>
    </source>
</evidence>
<evidence type="ECO:0000313" key="4">
    <source>
        <dbReference type="Proteomes" id="UP000216444"/>
    </source>
</evidence>
<accession>A0A261FFV1</accession>
<dbReference type="EMBL" id="MWWV01000006">
    <property type="protein sequence ID" value="OZG57853.1"/>
    <property type="molecule type" value="Genomic_DNA"/>
</dbReference>
<keyword evidence="4" id="KW-1185">Reference proteome</keyword>
<comment type="caution">
    <text evidence="3">The sequence shown here is derived from an EMBL/GenBank/DDBJ whole genome shotgun (WGS) entry which is preliminary data.</text>
</comment>
<feature type="domain" description="Bacterial EndoU nuclease" evidence="2">
    <location>
        <begin position="336"/>
        <end position="411"/>
    </location>
</feature>
<dbReference type="Pfam" id="PF14436">
    <property type="entry name" value="EndoU_bacteria"/>
    <property type="match status" value="1"/>
</dbReference>
<reference evidence="3 4" key="1">
    <citation type="journal article" date="2017" name="BMC Genomics">
        <title>Comparative genomic and phylogenomic analyses of the Bifidobacteriaceae family.</title>
        <authorList>
            <person name="Lugli G.A."/>
            <person name="Milani C."/>
            <person name="Turroni F."/>
            <person name="Duranti S."/>
            <person name="Mancabelli L."/>
            <person name="Mangifesta M."/>
            <person name="Ferrario C."/>
            <person name="Modesto M."/>
            <person name="Mattarelli P."/>
            <person name="Jiri K."/>
            <person name="van Sinderen D."/>
            <person name="Ventura M."/>
        </authorList>
    </citation>
    <scope>NUCLEOTIDE SEQUENCE [LARGE SCALE GENOMIC DNA]</scope>
    <source>
        <strain evidence="3 4">DSM 100201</strain>
    </source>
</reference>
<dbReference type="RefSeq" id="WP_094663739.1">
    <property type="nucleotide sequence ID" value="NZ_MWWV01000006.1"/>
</dbReference>
<feature type="compositionally biased region" description="Basic and acidic residues" evidence="1">
    <location>
        <begin position="285"/>
        <end position="303"/>
    </location>
</feature>
<dbReference type="Proteomes" id="UP000216444">
    <property type="component" value="Unassembled WGS sequence"/>
</dbReference>
<name>A0A261FFV1_9BIFI</name>
<organism evidence="3 4">
    <name type="scientific">Bifidobacterium tissieri</name>
    <dbReference type="NCBI Taxonomy" id="1630162"/>
    <lineage>
        <taxon>Bacteria</taxon>
        <taxon>Bacillati</taxon>
        <taxon>Actinomycetota</taxon>
        <taxon>Actinomycetes</taxon>
        <taxon>Bifidobacteriales</taxon>
        <taxon>Bifidobacteriaceae</taxon>
        <taxon>Bifidobacterium</taxon>
    </lineage>
</organism>
<feature type="region of interest" description="Disordered" evidence="1">
    <location>
        <begin position="420"/>
        <end position="441"/>
    </location>
</feature>
<gene>
    <name evidence="3" type="ORF">BTIS_1094</name>
</gene>
<dbReference type="InterPro" id="IPR029501">
    <property type="entry name" value="EndoU_bac"/>
</dbReference>
<protein>
    <recommendedName>
        <fullName evidence="2">Bacterial EndoU nuclease domain-containing protein</fullName>
    </recommendedName>
</protein>
<dbReference type="GO" id="GO:0004519">
    <property type="term" value="F:endonuclease activity"/>
    <property type="evidence" value="ECO:0007669"/>
    <property type="project" value="InterPro"/>
</dbReference>
<dbReference type="AlphaFoldDB" id="A0A261FFV1"/>
<dbReference type="InterPro" id="IPR057369">
    <property type="entry name" value="VG15"/>
</dbReference>
<proteinExistence type="predicted"/>
<dbReference type="Pfam" id="PF25310">
    <property type="entry name" value="VG15"/>
    <property type="match status" value="1"/>
</dbReference>